<evidence type="ECO:0000313" key="8">
    <source>
        <dbReference type="Proteomes" id="UP000027120"/>
    </source>
</evidence>
<keyword evidence="8" id="KW-1185">Reference proteome</keyword>
<gene>
    <name evidence="7" type="ORF">CISIN_1g040430mg</name>
</gene>
<dbReference type="Pfam" id="PF05938">
    <property type="entry name" value="Self-incomp_S1"/>
    <property type="match status" value="1"/>
</dbReference>
<proteinExistence type="inferred from homology"/>
<dbReference type="SMR" id="A0A067E2U7"/>
<protein>
    <recommendedName>
        <fullName evidence="6">S-protein homolog</fullName>
    </recommendedName>
</protein>
<reference evidence="7 8" key="1">
    <citation type="submission" date="2014-04" db="EMBL/GenBank/DDBJ databases">
        <authorList>
            <consortium name="International Citrus Genome Consortium"/>
            <person name="Gmitter F."/>
            <person name="Chen C."/>
            <person name="Farmerie W."/>
            <person name="Harkins T."/>
            <person name="Desany B."/>
            <person name="Mohiuddin M."/>
            <person name="Kodira C."/>
            <person name="Borodovsky M."/>
            <person name="Lomsadze A."/>
            <person name="Burns P."/>
            <person name="Jenkins J."/>
            <person name="Prochnik S."/>
            <person name="Shu S."/>
            <person name="Chapman J."/>
            <person name="Pitluck S."/>
            <person name="Schmutz J."/>
            <person name="Rokhsar D."/>
        </authorList>
    </citation>
    <scope>NUCLEOTIDE SEQUENCE</scope>
</reference>
<comment type="similarity">
    <text evidence="2 6">Belongs to the plant self-incompatibility (S1) protein family.</text>
</comment>
<accession>A0A067E2U7</accession>
<dbReference type="PANTHER" id="PTHR31232">
    <property type="match status" value="1"/>
</dbReference>
<organism evidence="7 8">
    <name type="scientific">Citrus sinensis</name>
    <name type="common">Sweet orange</name>
    <name type="synonym">Citrus aurantium var. sinensis</name>
    <dbReference type="NCBI Taxonomy" id="2711"/>
    <lineage>
        <taxon>Eukaryota</taxon>
        <taxon>Viridiplantae</taxon>
        <taxon>Streptophyta</taxon>
        <taxon>Embryophyta</taxon>
        <taxon>Tracheophyta</taxon>
        <taxon>Spermatophyta</taxon>
        <taxon>Magnoliopsida</taxon>
        <taxon>eudicotyledons</taxon>
        <taxon>Gunneridae</taxon>
        <taxon>Pentapetalae</taxon>
        <taxon>rosids</taxon>
        <taxon>malvids</taxon>
        <taxon>Sapindales</taxon>
        <taxon>Rutaceae</taxon>
        <taxon>Aurantioideae</taxon>
        <taxon>Citrus</taxon>
    </lineage>
</organism>
<feature type="chain" id="PRO_5025092668" description="S-protein homolog" evidence="6">
    <location>
        <begin position="22"/>
        <end position="132"/>
    </location>
</feature>
<evidence type="ECO:0000256" key="6">
    <source>
        <dbReference type="RuleBase" id="RU367044"/>
    </source>
</evidence>
<dbReference type="InterPro" id="IPR010264">
    <property type="entry name" value="Self-incomp_S1"/>
</dbReference>
<comment type="subcellular location">
    <subcellularLocation>
        <location evidence="1 6">Secreted</location>
    </subcellularLocation>
</comment>
<evidence type="ECO:0000256" key="2">
    <source>
        <dbReference type="ARBA" id="ARBA00005581"/>
    </source>
</evidence>
<name>A0A067E2U7_CITSI</name>
<evidence type="ECO:0000256" key="4">
    <source>
        <dbReference type="ARBA" id="ARBA00022525"/>
    </source>
</evidence>
<keyword evidence="5 6" id="KW-0732">Signal</keyword>
<dbReference type="EMBL" id="KK785244">
    <property type="protein sequence ID" value="KDO45587.1"/>
    <property type="molecule type" value="Genomic_DNA"/>
</dbReference>
<evidence type="ECO:0000256" key="3">
    <source>
        <dbReference type="ARBA" id="ARBA00022471"/>
    </source>
</evidence>
<keyword evidence="3 6" id="KW-0713">Self-incompatibility</keyword>
<feature type="signal peptide" evidence="6">
    <location>
        <begin position="1"/>
        <end position="21"/>
    </location>
</feature>
<evidence type="ECO:0000313" key="7">
    <source>
        <dbReference type="EMBL" id="KDO45587.1"/>
    </source>
</evidence>
<evidence type="ECO:0000256" key="5">
    <source>
        <dbReference type="ARBA" id="ARBA00022729"/>
    </source>
</evidence>
<evidence type="ECO:0000256" key="1">
    <source>
        <dbReference type="ARBA" id="ARBA00004613"/>
    </source>
</evidence>
<dbReference type="Proteomes" id="UP000027120">
    <property type="component" value="Unassembled WGS sequence"/>
</dbReference>
<keyword evidence="4 6" id="KW-0964">Secreted</keyword>
<dbReference type="PANTHER" id="PTHR31232:SF156">
    <property type="entry name" value="PLANT SELF-INCOMPATIBILITY PROTEIN S1 FAMILY-RELATED"/>
    <property type="match status" value="1"/>
</dbReference>
<dbReference type="AlphaFoldDB" id="A0A067E2U7"/>
<dbReference type="GO" id="GO:0005576">
    <property type="term" value="C:extracellular region"/>
    <property type="evidence" value="ECO:0007669"/>
    <property type="project" value="UniProtKB-SubCell"/>
</dbReference>
<dbReference type="GO" id="GO:0060320">
    <property type="term" value="P:rejection of self pollen"/>
    <property type="evidence" value="ECO:0007669"/>
    <property type="project" value="UniProtKB-KW"/>
</dbReference>
<sequence>MMKHLATAMLILIIKLETSSAELPDIFTRIVNIKNDLGGGIHLTTHCQSADDDLGVRDLSNGQFTEWKFRVTLIGKTLYWCSMKWNDIVRASFDVYDDDKFWCLYCYYSVRQDGVYLHNLEKDTWEMFHPWK</sequence>